<keyword evidence="2" id="KW-1185">Reference proteome</keyword>
<dbReference type="STRING" id="428992.SAMN05216272_109117"/>
<proteinExistence type="predicted"/>
<dbReference type="EMBL" id="FNDS01000009">
    <property type="protein sequence ID" value="SDI44230.1"/>
    <property type="molecule type" value="Genomic_DNA"/>
</dbReference>
<dbReference type="AlphaFoldDB" id="A0A1G8KMU7"/>
<evidence type="ECO:0000313" key="2">
    <source>
        <dbReference type="Proteomes" id="UP000199636"/>
    </source>
</evidence>
<accession>A0A1G8KMU7</accession>
<name>A0A1G8KMU7_9PSED</name>
<gene>
    <name evidence="1" type="ORF">SAMN05216272_109117</name>
</gene>
<reference evidence="2" key="1">
    <citation type="submission" date="2016-10" db="EMBL/GenBank/DDBJ databases">
        <authorList>
            <person name="Varghese N."/>
            <person name="Submissions S."/>
        </authorList>
    </citation>
    <scope>NUCLEOTIDE SEQUENCE [LARGE SCALE GENOMIC DNA]</scope>
    <source>
        <strain evidence="2">CCM 7469</strain>
    </source>
</reference>
<evidence type="ECO:0000313" key="1">
    <source>
        <dbReference type="EMBL" id="SDI44230.1"/>
    </source>
</evidence>
<sequence length="32" mass="3579">MSVRELASRPLRRDASLLFYLLAAAWLLCSGV</sequence>
<dbReference type="Proteomes" id="UP000199636">
    <property type="component" value="Unassembled WGS sequence"/>
</dbReference>
<organism evidence="1 2">
    <name type="scientific">Pseudomonas panipatensis</name>
    <dbReference type="NCBI Taxonomy" id="428992"/>
    <lineage>
        <taxon>Bacteria</taxon>
        <taxon>Pseudomonadati</taxon>
        <taxon>Pseudomonadota</taxon>
        <taxon>Gammaproteobacteria</taxon>
        <taxon>Pseudomonadales</taxon>
        <taxon>Pseudomonadaceae</taxon>
        <taxon>Pseudomonas</taxon>
    </lineage>
</organism>
<protein>
    <submittedName>
        <fullName evidence="1">Uncharacterized protein</fullName>
    </submittedName>
</protein>